<reference evidence="1 2" key="1">
    <citation type="submission" date="2016-08" db="EMBL/GenBank/DDBJ databases">
        <title>Genome sequencing of Paenibacillus sp. TI45-13ar, isolated from Korean traditional nuruk.</title>
        <authorList>
            <person name="Kim S.-J."/>
        </authorList>
    </citation>
    <scope>NUCLEOTIDE SEQUENCE [LARGE SCALE GENOMIC DNA]</scope>
    <source>
        <strain evidence="1 2">TI45-13ar</strain>
    </source>
</reference>
<proteinExistence type="predicted"/>
<dbReference type="AlphaFoldDB" id="A0A1E3KZY9"/>
<dbReference type="STRING" id="1886670.PTI45_03733"/>
<name>A0A1E3KZY9_9BACL</name>
<evidence type="ECO:0000313" key="1">
    <source>
        <dbReference type="EMBL" id="ODP27004.1"/>
    </source>
</evidence>
<dbReference type="RefSeq" id="WP_069329069.1">
    <property type="nucleotide sequence ID" value="NZ_MDER01000070.1"/>
</dbReference>
<accession>A0A1E3KZY9</accession>
<protein>
    <submittedName>
        <fullName evidence="1">Uncharacterized protein</fullName>
    </submittedName>
</protein>
<dbReference type="PATRIC" id="fig|1886670.3.peg.3757"/>
<dbReference type="Proteomes" id="UP000094578">
    <property type="component" value="Unassembled WGS sequence"/>
</dbReference>
<sequence length="124" mass="14361">MDDYDYDNLTSKEQQKLREEQIVQSYRQDEDMMILVFAQWCVNRGFDAKELYQTAYPDQVDNPRLQQGINLTVPKEEAGDIPDDTLFGVLSMYGNEDLALVISEAIETRASTERRLASQETEKE</sequence>
<organism evidence="1 2">
    <name type="scientific">Paenibacillus nuruki</name>
    <dbReference type="NCBI Taxonomy" id="1886670"/>
    <lineage>
        <taxon>Bacteria</taxon>
        <taxon>Bacillati</taxon>
        <taxon>Bacillota</taxon>
        <taxon>Bacilli</taxon>
        <taxon>Bacillales</taxon>
        <taxon>Paenibacillaceae</taxon>
        <taxon>Paenibacillus</taxon>
    </lineage>
</organism>
<evidence type="ECO:0000313" key="2">
    <source>
        <dbReference type="Proteomes" id="UP000094578"/>
    </source>
</evidence>
<gene>
    <name evidence="1" type="ORF">PTI45_03733</name>
</gene>
<keyword evidence="2" id="KW-1185">Reference proteome</keyword>
<dbReference type="EMBL" id="MDER01000070">
    <property type="protein sequence ID" value="ODP27004.1"/>
    <property type="molecule type" value="Genomic_DNA"/>
</dbReference>
<comment type="caution">
    <text evidence="1">The sequence shown here is derived from an EMBL/GenBank/DDBJ whole genome shotgun (WGS) entry which is preliminary data.</text>
</comment>